<dbReference type="EMBL" id="BK016124">
    <property type="protein sequence ID" value="DAF97019.1"/>
    <property type="molecule type" value="Genomic_DNA"/>
</dbReference>
<evidence type="ECO:0000313" key="2">
    <source>
        <dbReference type="EMBL" id="DAF97019.1"/>
    </source>
</evidence>
<keyword evidence="1" id="KW-1133">Transmembrane helix</keyword>
<sequence>MARKKNDIVNNGEKTKKKPNGCAIIVAILVFGLAFSFLSAKNIADDVDVVFDATKYEHEDGSGLTEDELISMIGEPDSTEDWTYSNGQAIHTLFYGNNTYDFVFERLHRITLYDVFPYKYKDQFLTMFNLKKTGKTTVNDTGTWYRAYNCGINDIWINYENNKITTSIITYSTFFN</sequence>
<accession>A0A8S5URG0</accession>
<reference evidence="2" key="1">
    <citation type="journal article" date="2021" name="Proc. Natl. Acad. Sci. U.S.A.">
        <title>A Catalog of Tens of Thousands of Viruses from Human Metagenomes Reveals Hidden Associations with Chronic Diseases.</title>
        <authorList>
            <person name="Tisza M.J."/>
            <person name="Buck C.B."/>
        </authorList>
    </citation>
    <scope>NUCLEOTIDE SEQUENCE</scope>
    <source>
        <strain evidence="2">CtsIb3</strain>
    </source>
</reference>
<keyword evidence="1" id="KW-0472">Membrane</keyword>
<feature type="transmembrane region" description="Helical" evidence="1">
    <location>
        <begin position="21"/>
        <end position="40"/>
    </location>
</feature>
<proteinExistence type="predicted"/>
<protein>
    <submittedName>
        <fullName evidence="2">Outer membrane protein assembly factor</fullName>
    </submittedName>
</protein>
<organism evidence="2">
    <name type="scientific">Myoviridae sp. ctsIb3</name>
    <dbReference type="NCBI Taxonomy" id="2825189"/>
    <lineage>
        <taxon>Viruses</taxon>
        <taxon>Duplodnaviria</taxon>
        <taxon>Heunggongvirae</taxon>
        <taxon>Uroviricota</taxon>
        <taxon>Caudoviricetes</taxon>
    </lineage>
</organism>
<evidence type="ECO:0000256" key="1">
    <source>
        <dbReference type="SAM" id="Phobius"/>
    </source>
</evidence>
<name>A0A8S5URG0_9CAUD</name>
<keyword evidence="1" id="KW-0812">Transmembrane</keyword>